<proteinExistence type="predicted"/>
<comment type="caution">
    <text evidence="3">The sequence shown here is derived from an EMBL/GenBank/DDBJ whole genome shotgun (WGS) entry which is preliminary data.</text>
</comment>
<reference evidence="3" key="1">
    <citation type="submission" date="2020-01" db="EMBL/GenBank/DDBJ databases">
        <title>Development of genomics and gene disruption for Polysphondylium violaceum indicates a role for the polyketide synthase stlB in stalk morphogenesis.</title>
        <authorList>
            <person name="Narita B."/>
            <person name="Kawabe Y."/>
            <person name="Kin K."/>
            <person name="Saito T."/>
            <person name="Gibbs R."/>
            <person name="Kuspa A."/>
            <person name="Muzny D."/>
            <person name="Queller D."/>
            <person name="Richards S."/>
            <person name="Strassman J."/>
            <person name="Sucgang R."/>
            <person name="Worley K."/>
            <person name="Schaap P."/>
        </authorList>
    </citation>
    <scope>NUCLEOTIDE SEQUENCE</scope>
    <source>
        <strain evidence="3">QSvi11</strain>
    </source>
</reference>
<keyword evidence="1" id="KW-0677">Repeat</keyword>
<evidence type="ECO:0000256" key="1">
    <source>
        <dbReference type="ARBA" id="ARBA00022737"/>
    </source>
</evidence>
<dbReference type="SUPFAM" id="SSF52058">
    <property type="entry name" value="L domain-like"/>
    <property type="match status" value="1"/>
</dbReference>
<feature type="compositionally biased region" description="Acidic residues" evidence="2">
    <location>
        <begin position="993"/>
        <end position="1007"/>
    </location>
</feature>
<gene>
    <name evidence="3" type="ORF">CYY_010246</name>
</gene>
<dbReference type="InterPro" id="IPR051251">
    <property type="entry name" value="STK_FNIP-Repeat"/>
</dbReference>
<dbReference type="PANTHER" id="PTHR32134:SF92">
    <property type="entry name" value="FNIP REPEAT-CONTAINING PROTEIN"/>
    <property type="match status" value="1"/>
</dbReference>
<evidence type="ECO:0008006" key="5">
    <source>
        <dbReference type="Google" id="ProtNLM"/>
    </source>
</evidence>
<accession>A0A8J4UU04</accession>
<dbReference type="Proteomes" id="UP000695562">
    <property type="component" value="Unassembled WGS sequence"/>
</dbReference>
<dbReference type="Pfam" id="PF05725">
    <property type="entry name" value="FNIP"/>
    <property type="match status" value="5"/>
</dbReference>
<evidence type="ECO:0000256" key="2">
    <source>
        <dbReference type="SAM" id="MobiDB-lite"/>
    </source>
</evidence>
<organism evidence="3 4">
    <name type="scientific">Polysphondylium violaceum</name>
    <dbReference type="NCBI Taxonomy" id="133409"/>
    <lineage>
        <taxon>Eukaryota</taxon>
        <taxon>Amoebozoa</taxon>
        <taxon>Evosea</taxon>
        <taxon>Eumycetozoa</taxon>
        <taxon>Dictyostelia</taxon>
        <taxon>Dictyosteliales</taxon>
        <taxon>Dictyosteliaceae</taxon>
        <taxon>Polysphondylium</taxon>
    </lineage>
</organism>
<dbReference type="InterPro" id="IPR032675">
    <property type="entry name" value="LRR_dom_sf"/>
</dbReference>
<feature type="non-terminal residue" evidence="3">
    <location>
        <position position="1034"/>
    </location>
</feature>
<dbReference type="InterPro" id="IPR008615">
    <property type="entry name" value="FNIP"/>
</dbReference>
<keyword evidence="4" id="KW-1185">Reference proteome</keyword>
<dbReference type="AlphaFoldDB" id="A0A8J4UU04"/>
<feature type="region of interest" description="Disordered" evidence="2">
    <location>
        <begin position="993"/>
        <end position="1034"/>
    </location>
</feature>
<dbReference type="OrthoDB" id="417426at2759"/>
<name>A0A8J4UU04_9MYCE</name>
<feature type="compositionally biased region" description="Basic and acidic residues" evidence="2">
    <location>
        <begin position="1021"/>
        <end position="1034"/>
    </location>
</feature>
<protein>
    <recommendedName>
        <fullName evidence="5">FNIP repeat-containing protein</fullName>
    </recommendedName>
</protein>
<evidence type="ECO:0000313" key="4">
    <source>
        <dbReference type="Proteomes" id="UP000695562"/>
    </source>
</evidence>
<sequence length="1034" mass="118841">RAYKRKVSNYERNFIKECYIVNDDNIEDQIVLRTHIAWRSWKLPKVGQIPDGVKKITFEFINEPIGKGIIPESVISLVFINLNICLSTISFPTNLRHIDLGPRFKQFVFCNQDLPMTLRYMEFSIDKHDSSNHWLSYNGTLPFGVKYLKIKCKGLDGDSQLFKLPFWVEAVQLQTKDLFEALDSFEIIKQNVYYDQAGSRELIPFHPALKSITISYYFTENFSLNTFPSTLEYLDIRKNFDYSHHQIPSISFKYLPASLTSLKCREILGEFPEHLKLNYLKYSIKDCGIKKIIFSVSDRSITKYNTPTSFDKNTGLFNPQPTTIIESLCWDGSTLYPTKNAQVKLLTNSNQYYSGKVQLESTQALVYNILPSNYPESLEKVTLRRPINNNQFYSIPPTVKVLQLTENNINNLLLFPNNYAKESITAPISNNLSQINVDNHDLFFKIIRNQYLKKLVFDSISPRIIDFINYTEPAKRKKAKGSLKSSSSTLEIKSKSVDMLNDLKDKIPTTLKRVSISDKLFMGSKIEATPAFLYQNNLLDHVYQVYKKEIPISSTTTVLIWEENVPITLGIIPFGIKKIIFGNKFNQTIIKDSLPCSINELSFGSGFTQCLSNICLPESVRYVSFNKYYQNLNPSIFPAFVTHLSFLSYTNTKDLVKFFSKIPISITHLYFKFKTSGGKQKHITKIKYPTPQYLLYLLTTQDKEENDDGDYDNFMSIDNSNDKVVVPSFEIHLNYESDSSIPVGSLDHLNVKSIKFNSFNQALPKGCLPNSITELEFQGFNQFVFVPPHSLKSLSLSKEFNQELNSSMLPPSLERLSLDTDKEIQIGVIPHGLKYLDLGSNYKHEIKQGVIPNTVEELIITIYDNNLNTTSIPNSVLKLQLKCNVDLKQGIIPSSVTKLCLFECLTNISDIIPKSVEDLEINNVEDESFECKWIPCSVTQLSIKTNILVNLHELPVSIKTLTFESKNYFGQIPSTIENLQVLNYSRHIRIYNEDYEEDDDKDEEDDDKDKNDRDDEEKEKDDDKDIKKDKEANE</sequence>
<evidence type="ECO:0000313" key="3">
    <source>
        <dbReference type="EMBL" id="KAF2068428.1"/>
    </source>
</evidence>
<dbReference type="PANTHER" id="PTHR32134">
    <property type="entry name" value="FNIP REPEAT-CONTAINING PROTEIN"/>
    <property type="match status" value="1"/>
</dbReference>
<dbReference type="Gene3D" id="3.80.10.10">
    <property type="entry name" value="Ribonuclease Inhibitor"/>
    <property type="match status" value="1"/>
</dbReference>
<dbReference type="EMBL" id="AJWJ01000993">
    <property type="protein sequence ID" value="KAF2068428.1"/>
    <property type="molecule type" value="Genomic_DNA"/>
</dbReference>